<dbReference type="Proteomes" id="UP000284416">
    <property type="component" value="Unassembled WGS sequence"/>
</dbReference>
<dbReference type="EMBL" id="QWEG01000012">
    <property type="protein sequence ID" value="RHW36002.1"/>
    <property type="molecule type" value="Genomic_DNA"/>
</dbReference>
<evidence type="ECO:0000313" key="2">
    <source>
        <dbReference type="EMBL" id="RHW36002.1"/>
    </source>
</evidence>
<dbReference type="SMART" id="SM00530">
    <property type="entry name" value="HTH_XRE"/>
    <property type="match status" value="1"/>
</dbReference>
<dbReference type="Pfam" id="PF01381">
    <property type="entry name" value="HTH_3"/>
    <property type="match status" value="1"/>
</dbReference>
<accession>A0A417YQ89</accession>
<keyword evidence="3" id="KW-1185">Reference proteome</keyword>
<gene>
    <name evidence="2" type="ORF">D1B31_18105</name>
</gene>
<name>A0A417YQ89_9BACI</name>
<dbReference type="InterPro" id="IPR010982">
    <property type="entry name" value="Lambda_DNA-bd_dom_sf"/>
</dbReference>
<dbReference type="PROSITE" id="PS50943">
    <property type="entry name" value="HTH_CROC1"/>
    <property type="match status" value="1"/>
</dbReference>
<evidence type="ECO:0000313" key="3">
    <source>
        <dbReference type="Proteomes" id="UP000284416"/>
    </source>
</evidence>
<feature type="domain" description="HTH cro/C1-type" evidence="1">
    <location>
        <begin position="498"/>
        <end position="542"/>
    </location>
</feature>
<sequence length="559" mass="65013">MSELNEIHKKFQEYATNTFPDYPGLSAAWKADIKKLKQEKSENTFQPSQSLKAFLVILDKISNEQNLNWQDIDSWIYSYKNEIRDFVIPYIQFERNQSAPISHNQELVTELLNQSFIESGSALLYHKLRETISKNDFVVQTEYPTAKIQEKTVQATAQVRDDGNTPHLLSSEEIQQWKNLTAQAITSMDDLTADIFDIISILWMKQASHKDQMINFHTDDALNLRQVQGRKELSGYQTSYRKKERDDIMKRLAALTTIWIRIERDNLKFVDVENNEIDELEQVQFNPLFILDSITVAYRDSKPVGIYECKIKPGELLANFLYGSKKSSGLLALKTLQYNPVKQKFHKRLARYLSWQWRIRQKGADYLRPYSIGGDKGLLNVMGIEENTRYGSRVRDQFENILDTLQQDGVIREWLYLGFDESIIEKNKRWFEEVWLLNKVQIIPPDDITESARENQLVLEMESQQYDEMNFAALLKNMTESEVASTSETILEVTPENIRKVRVSRNLKLAAAAKEIGIAHTTLSRYENGKILNPTQANLNKMKSWMNQPNQPKRIKTTS</sequence>
<organism evidence="2 3">
    <name type="scientific">Neobacillus notoginsengisoli</name>
    <dbReference type="NCBI Taxonomy" id="1578198"/>
    <lineage>
        <taxon>Bacteria</taxon>
        <taxon>Bacillati</taxon>
        <taxon>Bacillota</taxon>
        <taxon>Bacilli</taxon>
        <taxon>Bacillales</taxon>
        <taxon>Bacillaceae</taxon>
        <taxon>Neobacillus</taxon>
    </lineage>
</organism>
<evidence type="ECO:0000259" key="1">
    <source>
        <dbReference type="PROSITE" id="PS50943"/>
    </source>
</evidence>
<dbReference type="SUPFAM" id="SSF47413">
    <property type="entry name" value="lambda repressor-like DNA-binding domains"/>
    <property type="match status" value="1"/>
</dbReference>
<dbReference type="RefSeq" id="WP_118923042.1">
    <property type="nucleotide sequence ID" value="NZ_QWEG01000012.1"/>
</dbReference>
<dbReference type="CDD" id="cd00093">
    <property type="entry name" value="HTH_XRE"/>
    <property type="match status" value="1"/>
</dbReference>
<dbReference type="GO" id="GO:0003677">
    <property type="term" value="F:DNA binding"/>
    <property type="evidence" value="ECO:0007669"/>
    <property type="project" value="InterPro"/>
</dbReference>
<protein>
    <submittedName>
        <fullName evidence="2">XRE family transcriptional regulator</fullName>
    </submittedName>
</protein>
<dbReference type="OrthoDB" id="2455104at2"/>
<comment type="caution">
    <text evidence="2">The sequence shown here is derived from an EMBL/GenBank/DDBJ whole genome shotgun (WGS) entry which is preliminary data.</text>
</comment>
<dbReference type="AlphaFoldDB" id="A0A417YQ89"/>
<dbReference type="Gene3D" id="1.10.260.40">
    <property type="entry name" value="lambda repressor-like DNA-binding domains"/>
    <property type="match status" value="1"/>
</dbReference>
<reference evidence="2 3" key="1">
    <citation type="journal article" date="2017" name="Int. J. Syst. Evol. Microbiol.">
        <title>Bacillus notoginsengisoli sp. nov., a novel bacterium isolated from the rhizosphere of Panax notoginseng.</title>
        <authorList>
            <person name="Zhang M.Y."/>
            <person name="Cheng J."/>
            <person name="Cai Y."/>
            <person name="Zhang T.Y."/>
            <person name="Wu Y.Y."/>
            <person name="Manikprabhu D."/>
            <person name="Li W.J."/>
            <person name="Zhang Y.X."/>
        </authorList>
    </citation>
    <scope>NUCLEOTIDE SEQUENCE [LARGE SCALE GENOMIC DNA]</scope>
    <source>
        <strain evidence="2 3">JCM 30743</strain>
    </source>
</reference>
<proteinExistence type="predicted"/>
<dbReference type="InterPro" id="IPR001387">
    <property type="entry name" value="Cro/C1-type_HTH"/>
</dbReference>